<dbReference type="InterPro" id="IPR015018">
    <property type="entry name" value="DUF1905"/>
</dbReference>
<keyword evidence="3" id="KW-1185">Reference proteome</keyword>
<dbReference type="SUPFAM" id="SSF141694">
    <property type="entry name" value="AF2212/PG0164-like"/>
    <property type="match status" value="1"/>
</dbReference>
<name>A0ABU1WKS1_9BURK</name>
<dbReference type="Pfam" id="PF13376">
    <property type="entry name" value="OmdA"/>
    <property type="match status" value="1"/>
</dbReference>
<feature type="compositionally biased region" description="Basic residues" evidence="1">
    <location>
        <begin position="7"/>
        <end position="16"/>
    </location>
</feature>
<proteinExistence type="predicted"/>
<comment type="caution">
    <text evidence="2">The sequence shown here is derived from an EMBL/GenBank/DDBJ whole genome shotgun (WGS) entry which is preliminary data.</text>
</comment>
<organism evidence="2 3">
    <name type="scientific">Hydrogenophaga palleronii</name>
    <dbReference type="NCBI Taxonomy" id="65655"/>
    <lineage>
        <taxon>Bacteria</taxon>
        <taxon>Pseudomonadati</taxon>
        <taxon>Pseudomonadota</taxon>
        <taxon>Betaproteobacteria</taxon>
        <taxon>Burkholderiales</taxon>
        <taxon>Comamonadaceae</taxon>
        <taxon>Hydrogenophaga</taxon>
    </lineage>
</organism>
<evidence type="ECO:0000313" key="2">
    <source>
        <dbReference type="EMBL" id="MDR7149876.1"/>
    </source>
</evidence>
<dbReference type="InterPro" id="IPR037079">
    <property type="entry name" value="AF2212/PG0164-like_sf"/>
</dbReference>
<dbReference type="Pfam" id="PF08922">
    <property type="entry name" value="DUF1905"/>
    <property type="match status" value="1"/>
</dbReference>
<reference evidence="2 3" key="1">
    <citation type="submission" date="2023-07" db="EMBL/GenBank/DDBJ databases">
        <title>Sorghum-associated microbial communities from plants grown in Nebraska, USA.</title>
        <authorList>
            <person name="Schachtman D."/>
        </authorList>
    </citation>
    <scope>NUCLEOTIDE SEQUENCE [LARGE SCALE GENOMIC DNA]</scope>
    <source>
        <strain evidence="2 3">4249</strain>
    </source>
</reference>
<dbReference type="EMBL" id="JAVDWU010000003">
    <property type="protein sequence ID" value="MDR7149876.1"/>
    <property type="molecule type" value="Genomic_DNA"/>
</dbReference>
<dbReference type="Gene3D" id="2.40.30.100">
    <property type="entry name" value="AF2212/PG0164-like"/>
    <property type="match status" value="1"/>
</dbReference>
<dbReference type="RefSeq" id="WP_310314631.1">
    <property type="nucleotide sequence ID" value="NZ_JAVDWU010000003.1"/>
</dbReference>
<feature type="region of interest" description="Disordered" evidence="1">
    <location>
        <begin position="1"/>
        <end position="22"/>
    </location>
</feature>
<sequence>MPDTTRSRFKAKLLRPKKSDDGAPWAFVVLPKDASAKLPRRGRTTVAGSINGHGFQATLEPDGQLSHWLRLEQALLAHAGVNVGEVATLEIAALADEPDPEAPSDLLEALAGAPEAGAVWEETTNIARLDWIHWITSAKQAKTRAKRVADACDMLASGKRRVCCFDPSGYYSKAFRAPEVAE</sequence>
<accession>A0ABU1WKS1</accession>
<dbReference type="Proteomes" id="UP001265700">
    <property type="component" value="Unassembled WGS sequence"/>
</dbReference>
<evidence type="ECO:0000256" key="1">
    <source>
        <dbReference type="SAM" id="MobiDB-lite"/>
    </source>
</evidence>
<gene>
    <name evidence="2" type="ORF">J2W49_001831</name>
</gene>
<evidence type="ECO:0008006" key="4">
    <source>
        <dbReference type="Google" id="ProtNLM"/>
    </source>
</evidence>
<protein>
    <recommendedName>
        <fullName evidence="4">DUF1905 domain-containing protein</fullName>
    </recommendedName>
</protein>
<evidence type="ECO:0000313" key="3">
    <source>
        <dbReference type="Proteomes" id="UP001265700"/>
    </source>
</evidence>